<dbReference type="EMBL" id="BNAQ01000001">
    <property type="protein sequence ID" value="GHH08197.1"/>
    <property type="molecule type" value="Genomic_DNA"/>
</dbReference>
<dbReference type="Proteomes" id="UP000652430">
    <property type="component" value="Unassembled WGS sequence"/>
</dbReference>
<reference evidence="2" key="1">
    <citation type="journal article" date="2019" name="Int. J. Syst. Evol. Microbiol.">
        <title>The Global Catalogue of Microorganisms (GCM) 10K type strain sequencing project: providing services to taxonomists for standard genome sequencing and annotation.</title>
        <authorList>
            <consortium name="The Broad Institute Genomics Platform"/>
            <consortium name="The Broad Institute Genome Sequencing Center for Infectious Disease"/>
            <person name="Wu L."/>
            <person name="Ma J."/>
        </authorList>
    </citation>
    <scope>NUCLEOTIDE SEQUENCE [LARGE SCALE GENOMIC DNA]</scope>
    <source>
        <strain evidence="2">CGMCC 1.8957</strain>
    </source>
</reference>
<sequence length="90" mass="9479">MREISIEGFGGFVGAGGPASHVHQRGRLDWSALSAADQAGLDRLFAEQARVDANLFYRLTRVGAGGTETVDALPDQIPPALLASVQTTLD</sequence>
<accession>A0ABQ3L806</accession>
<gene>
    <name evidence="1" type="ORF">GCM10008023_03200</name>
</gene>
<evidence type="ECO:0000313" key="1">
    <source>
        <dbReference type="EMBL" id="GHH08197.1"/>
    </source>
</evidence>
<name>A0ABQ3L806_9SPHN</name>
<evidence type="ECO:0000313" key="2">
    <source>
        <dbReference type="Proteomes" id="UP000652430"/>
    </source>
</evidence>
<proteinExistence type="predicted"/>
<keyword evidence="2" id="KW-1185">Reference proteome</keyword>
<dbReference type="RefSeq" id="WP_189674838.1">
    <property type="nucleotide sequence ID" value="NZ_BNAQ01000001.1"/>
</dbReference>
<organism evidence="1 2">
    <name type="scientific">Sphingomonas glacialis</name>
    <dbReference type="NCBI Taxonomy" id="658225"/>
    <lineage>
        <taxon>Bacteria</taxon>
        <taxon>Pseudomonadati</taxon>
        <taxon>Pseudomonadota</taxon>
        <taxon>Alphaproteobacteria</taxon>
        <taxon>Sphingomonadales</taxon>
        <taxon>Sphingomonadaceae</taxon>
        <taxon>Sphingomonas</taxon>
    </lineage>
</organism>
<comment type="caution">
    <text evidence="1">The sequence shown here is derived from an EMBL/GenBank/DDBJ whole genome shotgun (WGS) entry which is preliminary data.</text>
</comment>
<protein>
    <submittedName>
        <fullName evidence="1">Uncharacterized protein</fullName>
    </submittedName>
</protein>